<evidence type="ECO:0000256" key="1">
    <source>
        <dbReference type="ARBA" id="ARBA00000085"/>
    </source>
</evidence>
<evidence type="ECO:0000256" key="4">
    <source>
        <dbReference type="SAM" id="Phobius"/>
    </source>
</evidence>
<evidence type="ECO:0000313" key="6">
    <source>
        <dbReference type="EMBL" id="NEI74116.1"/>
    </source>
</evidence>
<dbReference type="SUPFAM" id="SSF47384">
    <property type="entry name" value="Homodimeric domain of signal transducing histidine kinase"/>
    <property type="match status" value="1"/>
</dbReference>
<evidence type="ECO:0000259" key="5">
    <source>
        <dbReference type="PROSITE" id="PS50109"/>
    </source>
</evidence>
<dbReference type="InterPro" id="IPR036890">
    <property type="entry name" value="HATPase_C_sf"/>
</dbReference>
<dbReference type="Pfam" id="PF02518">
    <property type="entry name" value="HATPase_c"/>
    <property type="match status" value="1"/>
</dbReference>
<dbReference type="PANTHER" id="PTHR43065:SF42">
    <property type="entry name" value="TWO-COMPONENT SENSOR PPRA"/>
    <property type="match status" value="1"/>
</dbReference>
<dbReference type="Pfam" id="PF19443">
    <property type="entry name" value="DAHL"/>
    <property type="match status" value="1"/>
</dbReference>
<evidence type="ECO:0000256" key="2">
    <source>
        <dbReference type="ARBA" id="ARBA00012438"/>
    </source>
</evidence>
<dbReference type="Pfam" id="PF00512">
    <property type="entry name" value="HisKA"/>
    <property type="match status" value="1"/>
</dbReference>
<keyword evidence="6" id="KW-0808">Transferase</keyword>
<keyword evidence="4" id="KW-0812">Transmembrane</keyword>
<feature type="transmembrane region" description="Helical" evidence="4">
    <location>
        <begin position="16"/>
        <end position="35"/>
    </location>
</feature>
<dbReference type="InterPro" id="IPR003594">
    <property type="entry name" value="HATPase_dom"/>
</dbReference>
<feature type="domain" description="Histidine kinase" evidence="5">
    <location>
        <begin position="473"/>
        <end position="696"/>
    </location>
</feature>
<dbReference type="GO" id="GO:0000155">
    <property type="term" value="F:phosphorelay sensor kinase activity"/>
    <property type="evidence" value="ECO:0007669"/>
    <property type="project" value="InterPro"/>
</dbReference>
<comment type="catalytic activity">
    <reaction evidence="1">
        <text>ATP + protein L-histidine = ADP + protein N-phospho-L-histidine.</text>
        <dbReference type="EC" id="2.7.13.3"/>
    </reaction>
</comment>
<gene>
    <name evidence="6" type="ORF">GR212_31655</name>
</gene>
<dbReference type="InterPro" id="IPR004358">
    <property type="entry name" value="Sig_transdc_His_kin-like_C"/>
</dbReference>
<dbReference type="InterPro" id="IPR036097">
    <property type="entry name" value="HisK_dim/P_sf"/>
</dbReference>
<dbReference type="Gene3D" id="3.30.565.10">
    <property type="entry name" value="Histidine kinase-like ATPase, C-terminal domain"/>
    <property type="match status" value="1"/>
</dbReference>
<name>A0A6L9UJ55_9HYPH</name>
<dbReference type="AlphaFoldDB" id="A0A6L9UJ55"/>
<dbReference type="Proteomes" id="UP000483035">
    <property type="component" value="Unassembled WGS sequence"/>
</dbReference>
<dbReference type="SMART" id="SM00388">
    <property type="entry name" value="HisKA"/>
    <property type="match status" value="1"/>
</dbReference>
<dbReference type="EC" id="2.7.13.3" evidence="2"/>
<feature type="transmembrane region" description="Helical" evidence="4">
    <location>
        <begin position="260"/>
        <end position="280"/>
    </location>
</feature>
<keyword evidence="4" id="KW-0472">Membrane</keyword>
<accession>A0A6L9UJ55</accession>
<keyword evidence="3" id="KW-0597">Phosphoprotein</keyword>
<comment type="caution">
    <text evidence="6">The sequence shown here is derived from an EMBL/GenBank/DDBJ whole genome shotgun (WGS) entry which is preliminary data.</text>
</comment>
<reference evidence="6 7" key="1">
    <citation type="submission" date="2019-12" db="EMBL/GenBank/DDBJ databases">
        <title>Rhizobium genotypes associated with high levels of biological nitrogen fixation by grain legumes in a temperate-maritime cropping system.</title>
        <authorList>
            <person name="Maluk M."/>
            <person name="Francesc Ferrando Molina F."/>
            <person name="Lopez Del Egido L."/>
            <person name="Lafos M."/>
            <person name="Langarica-Fuentes A."/>
            <person name="Gebre Yohannes G."/>
            <person name="Young M.W."/>
            <person name="Martin P."/>
            <person name="Gantlett R."/>
            <person name="Kenicer G."/>
            <person name="Hawes C."/>
            <person name="Begg G.S."/>
            <person name="Quilliam R.S."/>
            <person name="Squire G.R."/>
            <person name="Poole P.S."/>
            <person name="Young P.W."/>
            <person name="Iannetta P.M."/>
            <person name="James E.K."/>
        </authorList>
    </citation>
    <scope>NUCLEOTIDE SEQUENCE [LARGE SCALE GENOMIC DNA]</scope>
    <source>
        <strain evidence="6 7">JHI1118</strain>
    </source>
</reference>
<dbReference type="InterPro" id="IPR003661">
    <property type="entry name" value="HisK_dim/P_dom"/>
</dbReference>
<organism evidence="6 7">
    <name type="scientific">Rhizobium lusitanum</name>
    <dbReference type="NCBI Taxonomy" id="293958"/>
    <lineage>
        <taxon>Bacteria</taxon>
        <taxon>Pseudomonadati</taxon>
        <taxon>Pseudomonadota</taxon>
        <taxon>Alphaproteobacteria</taxon>
        <taxon>Hyphomicrobiales</taxon>
        <taxon>Rhizobiaceae</taxon>
        <taxon>Rhizobium/Agrobacterium group</taxon>
        <taxon>Rhizobium</taxon>
    </lineage>
</organism>
<dbReference type="InterPro" id="IPR005467">
    <property type="entry name" value="His_kinase_dom"/>
</dbReference>
<evidence type="ECO:0000313" key="7">
    <source>
        <dbReference type="Proteomes" id="UP000483035"/>
    </source>
</evidence>
<dbReference type="InterPro" id="IPR045812">
    <property type="entry name" value="DAHL"/>
</dbReference>
<protein>
    <recommendedName>
        <fullName evidence="2">histidine kinase</fullName>
        <ecNumber evidence="2">2.7.13.3</ecNumber>
    </recommendedName>
</protein>
<dbReference type="PROSITE" id="PS50109">
    <property type="entry name" value="HIS_KIN"/>
    <property type="match status" value="1"/>
</dbReference>
<proteinExistence type="predicted"/>
<dbReference type="Gene3D" id="1.10.287.130">
    <property type="match status" value="1"/>
</dbReference>
<evidence type="ECO:0000256" key="3">
    <source>
        <dbReference type="ARBA" id="ARBA00022553"/>
    </source>
</evidence>
<dbReference type="PANTHER" id="PTHR43065">
    <property type="entry name" value="SENSOR HISTIDINE KINASE"/>
    <property type="match status" value="1"/>
</dbReference>
<dbReference type="SUPFAM" id="SSF55874">
    <property type="entry name" value="ATPase domain of HSP90 chaperone/DNA topoisomerase II/histidine kinase"/>
    <property type="match status" value="1"/>
</dbReference>
<dbReference type="RefSeq" id="WP_163993063.1">
    <property type="nucleotide sequence ID" value="NZ_WUEY01000025.1"/>
</dbReference>
<dbReference type="PRINTS" id="PR00344">
    <property type="entry name" value="BCTRLSENSOR"/>
</dbReference>
<sequence>MDISSKRPPQRATIELWRIVLLVAGAFLFALFAIGRVPSRDTHESILTSLRAIDINHASLQRDVLQARAGLLRNYDPIVDSIVNLHATVSKLRKLFPESGVESTAELDAELTKLAASIDGDEKLVERFKTDNALLQNSFSIANQMLSELHESSDPAVVKALAISTDLGNLMMRFAAQPDQRFEKPIRTQLDAMSRSEAASIPDVASYVVHARMILDTLPSVDDTIRSIQASRTSTEAQTLQKEYLDAYGILSVRSAWSRILLGSISVLLCIYIAILVYRLRSQTHRLTQQLEFENLAATIKRRFNEDFDNVSAALTDSLGAVADFFDCSSYAFAVVSSDVKEVEQLFGNVEASLFRSLLERLSEKMAEEKVNGDRPYYHNLQKLEIQAFPEGALSAGSITAMSIDASSAGILFLEHTEVRKKPDRDEIRLLGHAIVVLIQSLQAQREREEKRALEARLEHSQRLEAVGTLAGGIAHEFNNTLGAILGYGEMALESSRSSTRTRQYIQQILSSGHRAKHIIDQILTFSRKRERVNRPFDLKEAIEDIVPLVKLSIPGTVSVSTAIDTGLPSVFGNPIEIQQVLMNLCMNAAQASAEEGHIEISLKKVEFGNVTSLSHSELPRGDYVLLSVKDNGDGIAKSILPHIFEPFFTTRAKSGGTGLGLAAVHGHVTGMNGRIDVESRPSEGTEFKLYFPAIYEDPVPLGQFFNERTIPLGTGQLVLLAQRDTSLRLMYEEKIAALQYEPVGFASMAALKRWLAAAGRLPDLVLLDLDLWQDTPDLGKIVKEFEMIPILFLADPGRDGNGARPLDRISLLRKPVSSISLATALFNKIGRRSALPDVAR</sequence>
<dbReference type="CDD" id="cd00082">
    <property type="entry name" value="HisKA"/>
    <property type="match status" value="1"/>
</dbReference>
<keyword evidence="6" id="KW-0418">Kinase</keyword>
<keyword evidence="4" id="KW-1133">Transmembrane helix</keyword>
<dbReference type="NCBIfam" id="NF010411">
    <property type="entry name" value="PRK13837.1"/>
    <property type="match status" value="1"/>
</dbReference>
<dbReference type="EMBL" id="WUEY01000025">
    <property type="protein sequence ID" value="NEI74116.1"/>
    <property type="molecule type" value="Genomic_DNA"/>
</dbReference>
<dbReference type="SMART" id="SM00387">
    <property type="entry name" value="HATPase_c"/>
    <property type="match status" value="1"/>
</dbReference>